<keyword evidence="2" id="KW-1185">Reference proteome</keyword>
<protein>
    <recommendedName>
        <fullName evidence="3">Transposase</fullName>
    </recommendedName>
</protein>
<dbReference type="PANTHER" id="PTHR46060:SF1">
    <property type="entry name" value="MARINER MOS1 TRANSPOSASE-LIKE PROTEIN"/>
    <property type="match status" value="1"/>
</dbReference>
<proteinExistence type="predicted"/>
<comment type="caution">
    <text evidence="1">The sequence shown here is derived from an EMBL/GenBank/DDBJ whole genome shotgun (WGS) entry which is preliminary data.</text>
</comment>
<reference evidence="1" key="1">
    <citation type="submission" date="2022-03" db="EMBL/GenBank/DDBJ databases">
        <authorList>
            <person name="Tunstrom K."/>
        </authorList>
    </citation>
    <scope>NUCLEOTIDE SEQUENCE</scope>
</reference>
<organism evidence="1 2">
    <name type="scientific">Euphydryas editha</name>
    <name type="common">Edith's checkerspot</name>
    <dbReference type="NCBI Taxonomy" id="104508"/>
    <lineage>
        <taxon>Eukaryota</taxon>
        <taxon>Metazoa</taxon>
        <taxon>Ecdysozoa</taxon>
        <taxon>Arthropoda</taxon>
        <taxon>Hexapoda</taxon>
        <taxon>Insecta</taxon>
        <taxon>Pterygota</taxon>
        <taxon>Neoptera</taxon>
        <taxon>Endopterygota</taxon>
        <taxon>Lepidoptera</taxon>
        <taxon>Glossata</taxon>
        <taxon>Ditrysia</taxon>
        <taxon>Papilionoidea</taxon>
        <taxon>Nymphalidae</taxon>
        <taxon>Nymphalinae</taxon>
        <taxon>Euphydryas</taxon>
    </lineage>
</organism>
<dbReference type="PANTHER" id="PTHR46060">
    <property type="entry name" value="MARINER MOS1 TRANSPOSASE-LIKE PROTEIN"/>
    <property type="match status" value="1"/>
</dbReference>
<evidence type="ECO:0000313" key="1">
    <source>
        <dbReference type="EMBL" id="CAH2094476.1"/>
    </source>
</evidence>
<dbReference type="InterPro" id="IPR052709">
    <property type="entry name" value="Transposase-MT_Hybrid"/>
</dbReference>
<evidence type="ECO:0008006" key="3">
    <source>
        <dbReference type="Google" id="ProtNLM"/>
    </source>
</evidence>
<dbReference type="AlphaFoldDB" id="A0AAU9U940"/>
<dbReference type="EMBL" id="CAKOGL010000014">
    <property type="protein sequence ID" value="CAH2094476.1"/>
    <property type="molecule type" value="Genomic_DNA"/>
</dbReference>
<accession>A0AAU9U940</accession>
<evidence type="ECO:0000313" key="2">
    <source>
        <dbReference type="Proteomes" id="UP001153954"/>
    </source>
</evidence>
<name>A0AAU9U940_EUPED</name>
<gene>
    <name evidence="1" type="ORF">EEDITHA_LOCUS10034</name>
</gene>
<dbReference type="Proteomes" id="UP001153954">
    <property type="component" value="Unassembled WGS sequence"/>
</dbReference>
<sequence>MNEKVIILRLTFHDETPFGTTVYNWFSEFKHGRTNLTDDLRDERPTTVTTEDNISVVRSIIETDKRVTYQKIRTSLGIVMSQVHKILHEHLATRKLCVRWIPHNSTQAQKIPRVD</sequence>